<comment type="caution">
    <text evidence="3">The sequence shown here is derived from an EMBL/GenBank/DDBJ whole genome shotgun (WGS) entry which is preliminary data.</text>
</comment>
<dbReference type="GO" id="GO:0016020">
    <property type="term" value="C:membrane"/>
    <property type="evidence" value="ECO:0007669"/>
    <property type="project" value="InterPro"/>
</dbReference>
<proteinExistence type="predicted"/>
<feature type="transmembrane region" description="Helical" evidence="2">
    <location>
        <begin position="62"/>
        <end position="87"/>
    </location>
</feature>
<keyword evidence="2" id="KW-0812">Transmembrane</keyword>
<dbReference type="Proteomes" id="UP001239994">
    <property type="component" value="Unassembled WGS sequence"/>
</dbReference>
<keyword evidence="2" id="KW-0472">Membrane</keyword>
<gene>
    <name evidence="3" type="ORF">P4O66_009724</name>
</gene>
<keyword evidence="2" id="KW-1133">Transmembrane helix</keyword>
<evidence type="ECO:0000256" key="1">
    <source>
        <dbReference type="SAM" id="MobiDB-lite"/>
    </source>
</evidence>
<evidence type="ECO:0000256" key="2">
    <source>
        <dbReference type="SAM" id="Phobius"/>
    </source>
</evidence>
<sequence>MSNTDHDDRGRERGEDQSAGERMRLHMLECRLEKNGMDWRRDVQREKQLQGSRFIPGSHLEFFSIVLVVFISELTTAMIVLSCSPLFENILKTWAMPAVQQQYGKDSVVTDMWNITMTKLQCWGFINNTDFSDYYYSKTRGGAFKSSCYNHTESIYDLEDALNSAMEVSEHNAK</sequence>
<dbReference type="Gene3D" id="1.10.1450.10">
    <property type="entry name" value="Tetraspanin"/>
    <property type="match status" value="1"/>
</dbReference>
<evidence type="ECO:0000313" key="4">
    <source>
        <dbReference type="Proteomes" id="UP001239994"/>
    </source>
</evidence>
<name>A0AAD8ZFN9_9TELE</name>
<evidence type="ECO:0000313" key="3">
    <source>
        <dbReference type="EMBL" id="KAK1796700.1"/>
    </source>
</evidence>
<dbReference type="InterPro" id="IPR008952">
    <property type="entry name" value="Tetraspanin_EC2_sf"/>
</dbReference>
<feature type="region of interest" description="Disordered" evidence="1">
    <location>
        <begin position="1"/>
        <end position="20"/>
    </location>
</feature>
<keyword evidence="4" id="KW-1185">Reference proteome</keyword>
<organism evidence="3 4">
    <name type="scientific">Electrophorus voltai</name>
    <dbReference type="NCBI Taxonomy" id="2609070"/>
    <lineage>
        <taxon>Eukaryota</taxon>
        <taxon>Metazoa</taxon>
        <taxon>Chordata</taxon>
        <taxon>Craniata</taxon>
        <taxon>Vertebrata</taxon>
        <taxon>Euteleostomi</taxon>
        <taxon>Actinopterygii</taxon>
        <taxon>Neopterygii</taxon>
        <taxon>Teleostei</taxon>
        <taxon>Ostariophysi</taxon>
        <taxon>Gymnotiformes</taxon>
        <taxon>Gymnotoidei</taxon>
        <taxon>Gymnotidae</taxon>
        <taxon>Electrophorus</taxon>
    </lineage>
</organism>
<reference evidence="3" key="1">
    <citation type="submission" date="2023-03" db="EMBL/GenBank/DDBJ databases">
        <title>Electrophorus voltai genome.</title>
        <authorList>
            <person name="Bian C."/>
        </authorList>
    </citation>
    <scope>NUCLEOTIDE SEQUENCE</scope>
    <source>
        <strain evidence="3">CB-2022</strain>
        <tissue evidence="3">Muscle</tissue>
    </source>
</reference>
<dbReference type="EMBL" id="JAROKS010000015">
    <property type="protein sequence ID" value="KAK1796700.1"/>
    <property type="molecule type" value="Genomic_DNA"/>
</dbReference>
<dbReference type="AlphaFoldDB" id="A0AAD8ZFN9"/>
<protein>
    <submittedName>
        <fullName evidence="3">Uncharacterized protein</fullName>
    </submittedName>
</protein>
<accession>A0AAD8ZFN9</accession>